<dbReference type="EMBL" id="CP119391">
    <property type="protein sequence ID" value="WNK20346.1"/>
    <property type="molecule type" value="Genomic_DNA"/>
</dbReference>
<dbReference type="Gene3D" id="1.10.260.40">
    <property type="entry name" value="lambda repressor-like DNA-binding domains"/>
    <property type="match status" value="1"/>
</dbReference>
<dbReference type="InterPro" id="IPR010982">
    <property type="entry name" value="Lambda_DNA-bd_dom_sf"/>
</dbReference>
<dbReference type="InterPro" id="IPR001387">
    <property type="entry name" value="Cro/C1-type_HTH"/>
</dbReference>
<evidence type="ECO:0000259" key="1">
    <source>
        <dbReference type="PROSITE" id="PS50943"/>
    </source>
</evidence>
<dbReference type="Pfam" id="PF13560">
    <property type="entry name" value="HTH_31"/>
    <property type="match status" value="1"/>
</dbReference>
<protein>
    <submittedName>
        <fullName evidence="2">Helix-turn-helix transcriptional regulator</fullName>
    </submittedName>
</protein>
<name>A0ABY9Z0Z8_9GAMM</name>
<evidence type="ECO:0000313" key="3">
    <source>
        <dbReference type="Proteomes" id="UP001301869"/>
    </source>
</evidence>
<proteinExistence type="predicted"/>
<reference evidence="2 3" key="1">
    <citation type="submission" date="2023-03" db="EMBL/GenBank/DDBJ databases">
        <title>Halomonas sp. nov., isolated from Korean tranditional fermented seafood 'Jeotgal'.</title>
        <authorList>
            <person name="Kim B."/>
            <person name="Shin N.-R."/>
        </authorList>
    </citation>
    <scope>NUCLEOTIDE SEQUENCE [LARGE SCALE GENOMIC DNA]</scope>
    <source>
        <strain evidence="2 3">SG2L-4</strain>
    </source>
</reference>
<evidence type="ECO:0000313" key="2">
    <source>
        <dbReference type="EMBL" id="WNK20346.1"/>
    </source>
</evidence>
<gene>
    <name evidence="2" type="ORF">P1P91_01270</name>
</gene>
<organism evidence="2 3">
    <name type="scientific">Halomonas piscis</name>
    <dbReference type="NCBI Taxonomy" id="3031727"/>
    <lineage>
        <taxon>Bacteria</taxon>
        <taxon>Pseudomonadati</taxon>
        <taxon>Pseudomonadota</taxon>
        <taxon>Gammaproteobacteria</taxon>
        <taxon>Oceanospirillales</taxon>
        <taxon>Halomonadaceae</taxon>
        <taxon>Halomonas</taxon>
    </lineage>
</organism>
<dbReference type="SUPFAM" id="SSF47413">
    <property type="entry name" value="lambda repressor-like DNA-binding domains"/>
    <property type="match status" value="1"/>
</dbReference>
<dbReference type="PROSITE" id="PS50943">
    <property type="entry name" value="HTH_CROC1"/>
    <property type="match status" value="1"/>
</dbReference>
<accession>A0ABY9Z0Z8</accession>
<dbReference type="CDD" id="cd00093">
    <property type="entry name" value="HTH_XRE"/>
    <property type="match status" value="1"/>
</dbReference>
<keyword evidence="3" id="KW-1185">Reference proteome</keyword>
<feature type="domain" description="HTH cro/C1-type" evidence="1">
    <location>
        <begin position="20"/>
        <end position="49"/>
    </location>
</feature>
<dbReference type="RefSeq" id="WP_311883972.1">
    <property type="nucleotide sequence ID" value="NZ_CP119391.1"/>
</dbReference>
<sequence length="98" mass="11469">MPRFLLLDDTDVQQAFAAHLRRRREEEGLSREALAERSTVPASTLKKFELTGKISFRQLLLLWQCLDDLQRLYELTQAPSQDRHRQPTSIEEVLKDGF</sequence>
<dbReference type="Proteomes" id="UP001301869">
    <property type="component" value="Chromosome"/>
</dbReference>